<comment type="caution">
    <text evidence="1">Lacks conserved residue(s) required for the propagation of feature annotation.</text>
</comment>
<comment type="similarity">
    <text evidence="1 2">Belongs to the NDK family.</text>
</comment>
<feature type="compositionally biased region" description="Basic and acidic residues" evidence="3">
    <location>
        <begin position="714"/>
        <end position="726"/>
    </location>
</feature>
<dbReference type="CDD" id="cd04416">
    <property type="entry name" value="NDPk_TX"/>
    <property type="match status" value="3"/>
</dbReference>
<evidence type="ECO:0000256" key="3">
    <source>
        <dbReference type="SAM" id="MobiDB-lite"/>
    </source>
</evidence>
<dbReference type="OrthoDB" id="10263751at2759"/>
<dbReference type="SMART" id="SM00562">
    <property type="entry name" value="NDK"/>
    <property type="match status" value="3"/>
</dbReference>
<dbReference type="SUPFAM" id="SSF54919">
    <property type="entry name" value="Nucleoside diphosphate kinase, NDK"/>
    <property type="match status" value="3"/>
</dbReference>
<dbReference type="Pfam" id="PF00085">
    <property type="entry name" value="Thioredoxin"/>
    <property type="match status" value="1"/>
</dbReference>
<accession>A0A7D9HI64</accession>
<feature type="compositionally biased region" description="Basic and acidic residues" evidence="3">
    <location>
        <begin position="849"/>
        <end position="871"/>
    </location>
</feature>
<feature type="compositionally biased region" description="Low complexity" evidence="3">
    <location>
        <begin position="767"/>
        <end position="799"/>
    </location>
</feature>
<dbReference type="Gene3D" id="3.40.30.10">
    <property type="entry name" value="Glutaredoxin"/>
    <property type="match status" value="1"/>
</dbReference>
<dbReference type="PANTHER" id="PTHR46135:SF3">
    <property type="entry name" value="NME_NM23 FAMILY MEMBER 8"/>
    <property type="match status" value="1"/>
</dbReference>
<keyword evidence="5" id="KW-1185">Reference proteome</keyword>
<dbReference type="GO" id="GO:0006183">
    <property type="term" value="P:GTP biosynthetic process"/>
    <property type="evidence" value="ECO:0007669"/>
    <property type="project" value="InterPro"/>
</dbReference>
<dbReference type="InterPro" id="IPR051766">
    <property type="entry name" value="TXND_domain-containing"/>
</dbReference>
<proteinExistence type="inferred from homology"/>
<dbReference type="GO" id="GO:0004550">
    <property type="term" value="F:nucleoside diphosphate kinase activity"/>
    <property type="evidence" value="ECO:0007669"/>
    <property type="project" value="InterPro"/>
</dbReference>
<sequence length="871" mass="93805">MSKGKKTELQATVHSQDQWEELLQKDGLIVVDAYAAWCGPCKAIVSTLKRIKNELGDDLLHFATAETDNINSLLLYRGKSQPTFLFYSNGVLVYVIRGCNSPVMIKTITSQLEREHKVLDGKVERTEYIDEVVGAKPEAKKDDEKMSEEEDEQIEVSKEVSLAIIKPDAVKAGLVAEIIAKVKSEGMEILRQEERTLTKEEAAEFYKQHEGSEHFENLVEFMSSGPCMTLIISKGGTGEGVIPQFRDLIGPKDVNQAKEEAPTSIRAVYGTSSVMNAIHACDTSESAARELAFFFPDFVSPTVTTRKASKESSQRTLALIRPDALRHHKDEIMDKIKEAGFSIAMAKEVDLTREEAEDFYAEHKGKDFFESLVQNMCSGPVMALCLAKEDAVEGWRSLLGPKEIDIAKAEAPESLRAQFHVDESDMNPLHGSDSHSAARREIEKIFPVETTVAVIKPETAEESGDKIINRIKEAGFRIISRKDVGLTKELAGQFYHEHEGKDFFNGLTDYMSSGQSTVLLLEREDAVTGWRALMGPTDPEEAREQAPESIRAVFGKDICKNAVHGSSNTEKAGPVIEELFPEVELLPNGRAMVTPKSEGDALRDQQDGDRTEMLQEDGMRSTEGDVRITEDNTGGQGESGKIDGSQEDGGDQGKTSDGNTTGDQGEAGGTPSGDGTLRADDGGTPRADGGGTPRADDGGATADGGGGETVAGDSTKDTDDSAKENQDGITGEDGKTVGTTNAEGSADISPDNGANQDDVTKPDDDTTTTADTNNTTTTKDSTTVNGSDDTTTNDNTTAENETKGAEEAVTDGTINNTPVQNESQSGDDGQNVVGIKTDETSVPDTTPKPVEEDGKAGSDNTKADSEVVKET</sequence>
<comment type="caution">
    <text evidence="4">The sequence shown here is derived from an EMBL/GenBank/DDBJ whole genome shotgun (WGS) entry which is preliminary data.</text>
</comment>
<evidence type="ECO:0000256" key="2">
    <source>
        <dbReference type="RuleBase" id="RU004011"/>
    </source>
</evidence>
<name>A0A7D9HI64_PARCT</name>
<dbReference type="Proteomes" id="UP001152795">
    <property type="component" value="Unassembled WGS sequence"/>
</dbReference>
<dbReference type="GO" id="GO:0006228">
    <property type="term" value="P:UTP biosynthetic process"/>
    <property type="evidence" value="ECO:0007669"/>
    <property type="project" value="InterPro"/>
</dbReference>
<dbReference type="InterPro" id="IPR034907">
    <property type="entry name" value="NDK-like_dom"/>
</dbReference>
<evidence type="ECO:0000313" key="5">
    <source>
        <dbReference type="Proteomes" id="UP001152795"/>
    </source>
</evidence>
<dbReference type="SUPFAM" id="SSF52833">
    <property type="entry name" value="Thioredoxin-like"/>
    <property type="match status" value="1"/>
</dbReference>
<feature type="compositionally biased region" description="Polar residues" evidence="3">
    <location>
        <begin position="812"/>
        <end position="828"/>
    </location>
</feature>
<dbReference type="PROSITE" id="PS51374">
    <property type="entry name" value="NDPK_LIKE"/>
    <property type="match status" value="2"/>
</dbReference>
<reference evidence="4" key="1">
    <citation type="submission" date="2020-04" db="EMBL/GenBank/DDBJ databases">
        <authorList>
            <person name="Alioto T."/>
            <person name="Alioto T."/>
            <person name="Gomez Garrido J."/>
        </authorList>
    </citation>
    <scope>NUCLEOTIDE SEQUENCE</scope>
    <source>
        <strain evidence="4">A484AB</strain>
    </source>
</reference>
<dbReference type="InterPro" id="IPR013766">
    <property type="entry name" value="Thioredoxin_domain"/>
</dbReference>
<dbReference type="EMBL" id="CACRXK020000578">
    <property type="protein sequence ID" value="CAB3983118.1"/>
    <property type="molecule type" value="Genomic_DNA"/>
</dbReference>
<feature type="compositionally biased region" description="Basic and acidic residues" evidence="3">
    <location>
        <begin position="597"/>
        <end position="630"/>
    </location>
</feature>
<dbReference type="PANTHER" id="PTHR46135">
    <property type="entry name" value="NME/NM23 FAMILY MEMBER 8"/>
    <property type="match status" value="1"/>
</dbReference>
<dbReference type="Pfam" id="PF00334">
    <property type="entry name" value="NDK"/>
    <property type="match status" value="3"/>
</dbReference>
<dbReference type="PRINTS" id="PR01243">
    <property type="entry name" value="NUCDPKINASE"/>
</dbReference>
<organism evidence="4 5">
    <name type="scientific">Paramuricea clavata</name>
    <name type="common">Red gorgonian</name>
    <name type="synonym">Violescent sea-whip</name>
    <dbReference type="NCBI Taxonomy" id="317549"/>
    <lineage>
        <taxon>Eukaryota</taxon>
        <taxon>Metazoa</taxon>
        <taxon>Cnidaria</taxon>
        <taxon>Anthozoa</taxon>
        <taxon>Octocorallia</taxon>
        <taxon>Malacalcyonacea</taxon>
        <taxon>Plexauridae</taxon>
        <taxon>Paramuricea</taxon>
    </lineage>
</organism>
<dbReference type="InterPro" id="IPR001564">
    <property type="entry name" value="Nucleoside_diP_kinase"/>
</dbReference>
<gene>
    <name evidence="4" type="ORF">PACLA_8A064641</name>
</gene>
<dbReference type="InterPro" id="IPR036249">
    <property type="entry name" value="Thioredoxin-like_sf"/>
</dbReference>
<feature type="region of interest" description="Disordered" evidence="3">
    <location>
        <begin position="592"/>
        <end position="871"/>
    </location>
</feature>
<dbReference type="GO" id="GO:0006241">
    <property type="term" value="P:CTP biosynthetic process"/>
    <property type="evidence" value="ECO:0007669"/>
    <property type="project" value="InterPro"/>
</dbReference>
<dbReference type="Gene3D" id="3.30.70.141">
    <property type="entry name" value="Nucleoside diphosphate kinase-like domain"/>
    <property type="match status" value="3"/>
</dbReference>
<evidence type="ECO:0000313" key="4">
    <source>
        <dbReference type="EMBL" id="CAB3983118.1"/>
    </source>
</evidence>
<dbReference type="CDD" id="cd02948">
    <property type="entry name" value="TRX_NDPK"/>
    <property type="match status" value="1"/>
</dbReference>
<evidence type="ECO:0000256" key="1">
    <source>
        <dbReference type="PROSITE-ProRule" id="PRU00706"/>
    </source>
</evidence>
<dbReference type="PROSITE" id="PS51352">
    <property type="entry name" value="THIOREDOXIN_2"/>
    <property type="match status" value="1"/>
</dbReference>
<dbReference type="AlphaFoldDB" id="A0A7D9HI64"/>
<dbReference type="InterPro" id="IPR036850">
    <property type="entry name" value="NDK-like_dom_sf"/>
</dbReference>
<protein>
    <submittedName>
        <fullName evidence="4">Thioredoxin domain-containing 3 homolog isoform X4</fullName>
    </submittedName>
</protein>
<feature type="compositionally biased region" description="Polar residues" evidence="3">
    <location>
        <begin position="653"/>
        <end position="663"/>
    </location>
</feature>